<proteinExistence type="predicted"/>
<gene>
    <name evidence="1" type="ORF">SRB5_21550</name>
</gene>
<reference evidence="1 2" key="1">
    <citation type="submission" date="2019-10" db="EMBL/GenBank/DDBJ databases">
        <title>Streptomyces smaragdinus sp. nov. and Streptomyces fabii sp. nov., isolated from the gut of fungus growing-termite Macrotermes natalensis.</title>
        <authorList>
            <person name="Schwitalla J."/>
            <person name="Benndorf R."/>
            <person name="Martin K."/>
            <person name="De Beer W."/>
            <person name="Kaster A.-K."/>
            <person name="Vollmers J."/>
            <person name="Poulsen M."/>
            <person name="Beemelmanns C."/>
        </authorList>
    </citation>
    <scope>NUCLEOTIDE SEQUENCE [LARGE SCALE GENOMIC DNA]</scope>
    <source>
        <strain evidence="1 2">RB5</strain>
    </source>
</reference>
<dbReference type="AlphaFoldDB" id="A0A7K0CF59"/>
<dbReference type="RefSeq" id="WP_153451368.1">
    <property type="nucleotide sequence ID" value="NZ_WEGJ01000005.1"/>
</dbReference>
<evidence type="ECO:0000313" key="2">
    <source>
        <dbReference type="Proteomes" id="UP000466345"/>
    </source>
</evidence>
<dbReference type="OrthoDB" id="4803789at2"/>
<accession>A0A7K0CF59</accession>
<name>A0A7K0CF59_9ACTN</name>
<comment type="caution">
    <text evidence="1">The sequence shown here is derived from an EMBL/GenBank/DDBJ whole genome shotgun (WGS) entry which is preliminary data.</text>
</comment>
<protein>
    <submittedName>
        <fullName evidence="1">Uncharacterized protein</fullName>
    </submittedName>
</protein>
<dbReference type="Pfam" id="PF19707">
    <property type="entry name" value="DUF6204"/>
    <property type="match status" value="1"/>
</dbReference>
<dbReference type="Proteomes" id="UP000466345">
    <property type="component" value="Unassembled WGS sequence"/>
</dbReference>
<dbReference type="EMBL" id="WEGJ01000005">
    <property type="protein sequence ID" value="MQY12026.1"/>
    <property type="molecule type" value="Genomic_DNA"/>
</dbReference>
<sequence length="102" mass="11287">MFRVSVRGKFRDLTDDQRTALRSGLEAARTAFTPEGSFSSDAGLAVFTFRIQLTPESDDEDEDDAGLRALAALDATGYPYEVIKIAATDMRTIKIPSKRRRA</sequence>
<keyword evidence="2" id="KW-1185">Reference proteome</keyword>
<dbReference type="InterPro" id="IPR045778">
    <property type="entry name" value="DUF6204"/>
</dbReference>
<organism evidence="1 2">
    <name type="scientific">Streptomyces smaragdinus</name>
    <dbReference type="NCBI Taxonomy" id="2585196"/>
    <lineage>
        <taxon>Bacteria</taxon>
        <taxon>Bacillati</taxon>
        <taxon>Actinomycetota</taxon>
        <taxon>Actinomycetes</taxon>
        <taxon>Kitasatosporales</taxon>
        <taxon>Streptomycetaceae</taxon>
        <taxon>Streptomyces</taxon>
    </lineage>
</organism>
<evidence type="ECO:0000313" key="1">
    <source>
        <dbReference type="EMBL" id="MQY12026.1"/>
    </source>
</evidence>